<organism evidence="2">
    <name type="scientific">hydrothermal vent metagenome</name>
    <dbReference type="NCBI Taxonomy" id="652676"/>
    <lineage>
        <taxon>unclassified sequences</taxon>
        <taxon>metagenomes</taxon>
        <taxon>ecological metagenomes</taxon>
    </lineage>
</organism>
<dbReference type="PANTHER" id="PTHR30035">
    <property type="entry name" value="LIPOPROTEIN VACJ-RELATED"/>
    <property type="match status" value="1"/>
</dbReference>
<dbReference type="GO" id="GO:0016020">
    <property type="term" value="C:membrane"/>
    <property type="evidence" value="ECO:0007669"/>
    <property type="project" value="InterPro"/>
</dbReference>
<keyword evidence="1" id="KW-0732">Signal</keyword>
<dbReference type="InterPro" id="IPR007428">
    <property type="entry name" value="MlaA"/>
</dbReference>
<gene>
    <name evidence="2" type="ORF">MNBD_GAMMA22-1488</name>
</gene>
<proteinExistence type="predicted"/>
<accession>A0A3B1AH29</accession>
<evidence type="ECO:0000313" key="2">
    <source>
        <dbReference type="EMBL" id="VAW99292.1"/>
    </source>
</evidence>
<dbReference type="EMBL" id="UOFS01000039">
    <property type="protein sequence ID" value="VAW99292.1"/>
    <property type="molecule type" value="Genomic_DNA"/>
</dbReference>
<dbReference type="GO" id="GO:0120010">
    <property type="term" value="P:intermembrane phospholipid transfer"/>
    <property type="evidence" value="ECO:0007669"/>
    <property type="project" value="TreeGrafter"/>
</dbReference>
<dbReference type="PRINTS" id="PR01805">
    <property type="entry name" value="VACJLIPOPROT"/>
</dbReference>
<dbReference type="Pfam" id="PF04333">
    <property type="entry name" value="MlaA"/>
    <property type="match status" value="1"/>
</dbReference>
<keyword evidence="2" id="KW-0449">Lipoprotein</keyword>
<name>A0A3B1AH29_9ZZZZ</name>
<dbReference type="AlphaFoldDB" id="A0A3B1AH29"/>
<evidence type="ECO:0000256" key="1">
    <source>
        <dbReference type="ARBA" id="ARBA00022729"/>
    </source>
</evidence>
<dbReference type="PROSITE" id="PS51257">
    <property type="entry name" value="PROKAR_LIPOPROTEIN"/>
    <property type="match status" value="1"/>
</dbReference>
<dbReference type="PANTHER" id="PTHR30035:SF3">
    <property type="entry name" value="INTERMEMBRANE PHOSPHOLIPID TRANSPORT SYSTEM LIPOPROTEIN MLAA"/>
    <property type="match status" value="1"/>
</dbReference>
<sequence>MVKYKNITLLILVQLFMACAAIEGPLDESDPYESYNRSMNNFNVGVDDYVLKPVAQTYKDYTPTPVQSGINNFFSNLSDVTVIANDLFQFKLVQMAEDFSRFVFNSTFGILGLFDVATSMGLPKHEEDFGQTLANWGYTDSAYFILPVIGLGGGTIRDSFGLTVDSFYLSPTVLIEDNTAYWSAIIISNVDKRANLLNASKILEQAALDPYIFKREAYLANRKSLIYDGHPPIEKIELPSDDLDLDLELELELQKQDN</sequence>
<reference evidence="2" key="1">
    <citation type="submission" date="2018-06" db="EMBL/GenBank/DDBJ databases">
        <authorList>
            <person name="Zhirakovskaya E."/>
        </authorList>
    </citation>
    <scope>NUCLEOTIDE SEQUENCE</scope>
</reference>
<protein>
    <submittedName>
        <fullName evidence="2">Outer-membrane-phospholipid-binding lipoprotein MlaA</fullName>
    </submittedName>
</protein>